<feature type="transmembrane region" description="Helical" evidence="1">
    <location>
        <begin position="93"/>
        <end position="110"/>
    </location>
</feature>
<accession>A0A1G7NWX1</accession>
<evidence type="ECO:0000313" key="3">
    <source>
        <dbReference type="Proteomes" id="UP000199076"/>
    </source>
</evidence>
<feature type="transmembrane region" description="Helical" evidence="1">
    <location>
        <begin position="196"/>
        <end position="219"/>
    </location>
</feature>
<feature type="transmembrane region" description="Helical" evidence="1">
    <location>
        <begin position="15"/>
        <end position="40"/>
    </location>
</feature>
<dbReference type="Proteomes" id="UP000199076">
    <property type="component" value="Unassembled WGS sequence"/>
</dbReference>
<organism evidence="2 3">
    <name type="scientific">Halorientalis regularis</name>
    <dbReference type="NCBI Taxonomy" id="660518"/>
    <lineage>
        <taxon>Archaea</taxon>
        <taxon>Methanobacteriati</taxon>
        <taxon>Methanobacteriota</taxon>
        <taxon>Stenosarchaea group</taxon>
        <taxon>Halobacteria</taxon>
        <taxon>Halobacteriales</taxon>
        <taxon>Haloarculaceae</taxon>
        <taxon>Halorientalis</taxon>
    </lineage>
</organism>
<keyword evidence="3" id="KW-1185">Reference proteome</keyword>
<gene>
    <name evidence="2" type="ORF">SAMN05216218_109183</name>
</gene>
<dbReference type="RefSeq" id="WP_092693126.1">
    <property type="nucleotide sequence ID" value="NZ_FNBK01000009.1"/>
</dbReference>
<dbReference type="AlphaFoldDB" id="A0A1G7NWX1"/>
<feature type="transmembrane region" description="Helical" evidence="1">
    <location>
        <begin position="225"/>
        <end position="244"/>
    </location>
</feature>
<proteinExistence type="predicted"/>
<sequence>MTVPLQTSVFAEDAGLAFVFFIAFSLMLVLGVRFGLYAYLNGERTEIEAQSTLWDYLSLVGLTAALYGALGVLEAATAVTTPAAVVTTPYRDGVMLAFLLTLALTMREINTNEALANADRTADAPPATRRSVEVVFGLLVTTSLFWSGLFGPTDVVTAVEGTAALAVAGYGLTYGRRQLTRSAVRGTLLDSLLRHLLPVVAFALLVLVVDLTLLVGLTVGVVRHIQVVFVIMTATTLMTATIKLRQNVAGL</sequence>
<evidence type="ECO:0000313" key="2">
    <source>
        <dbReference type="EMBL" id="SDF78588.1"/>
    </source>
</evidence>
<dbReference type="STRING" id="660518.SAMN05216218_109183"/>
<evidence type="ECO:0000256" key="1">
    <source>
        <dbReference type="SAM" id="Phobius"/>
    </source>
</evidence>
<feature type="transmembrane region" description="Helical" evidence="1">
    <location>
        <begin position="52"/>
        <end position="73"/>
    </location>
</feature>
<dbReference type="OrthoDB" id="268275at2157"/>
<protein>
    <submittedName>
        <fullName evidence="2">Uncharacterized protein</fullName>
    </submittedName>
</protein>
<reference evidence="3" key="1">
    <citation type="submission" date="2016-10" db="EMBL/GenBank/DDBJ databases">
        <authorList>
            <person name="Varghese N."/>
            <person name="Submissions S."/>
        </authorList>
    </citation>
    <scope>NUCLEOTIDE SEQUENCE [LARGE SCALE GENOMIC DNA]</scope>
    <source>
        <strain evidence="3">IBRC-M 10760</strain>
    </source>
</reference>
<name>A0A1G7NWX1_9EURY</name>
<keyword evidence="1" id="KW-1133">Transmembrane helix</keyword>
<keyword evidence="1" id="KW-0472">Membrane</keyword>
<feature type="transmembrane region" description="Helical" evidence="1">
    <location>
        <begin position="155"/>
        <end position="175"/>
    </location>
</feature>
<keyword evidence="1" id="KW-0812">Transmembrane</keyword>
<dbReference type="EMBL" id="FNBK01000009">
    <property type="protein sequence ID" value="SDF78588.1"/>
    <property type="molecule type" value="Genomic_DNA"/>
</dbReference>
<feature type="transmembrane region" description="Helical" evidence="1">
    <location>
        <begin position="131"/>
        <end position="149"/>
    </location>
</feature>